<protein>
    <submittedName>
        <fullName evidence="1">FeS assembly protein SufB</fullName>
    </submittedName>
</protein>
<proteinExistence type="predicted"/>
<evidence type="ECO:0000313" key="1">
    <source>
        <dbReference type="EMBL" id="KKU86954.1"/>
    </source>
</evidence>
<feature type="non-terminal residue" evidence="1">
    <location>
        <position position="45"/>
    </location>
</feature>
<dbReference type="Proteomes" id="UP000034772">
    <property type="component" value="Unassembled WGS sequence"/>
</dbReference>
<sequence length="45" mass="5394">MPDYKYGFRDRVMAKFKTGKGLSEAVVRTISTKKQEPRWLLEYRL</sequence>
<name>A0A0G1TYV1_9BACT</name>
<accession>A0A0G1TYV1</accession>
<reference evidence="1 2" key="1">
    <citation type="journal article" date="2015" name="Nature">
        <title>rRNA introns, odd ribosomes, and small enigmatic genomes across a large radiation of phyla.</title>
        <authorList>
            <person name="Brown C.T."/>
            <person name="Hug L.A."/>
            <person name="Thomas B.C."/>
            <person name="Sharon I."/>
            <person name="Castelle C.J."/>
            <person name="Singh A."/>
            <person name="Wilkins M.J."/>
            <person name="Williams K.H."/>
            <person name="Banfield J.F."/>
        </authorList>
    </citation>
    <scope>NUCLEOTIDE SEQUENCE [LARGE SCALE GENOMIC DNA]</scope>
</reference>
<dbReference type="EMBL" id="LCOZ01000034">
    <property type="protein sequence ID" value="KKU86954.1"/>
    <property type="molecule type" value="Genomic_DNA"/>
</dbReference>
<gene>
    <name evidence="1" type="ORF">UY17_C0034G0001</name>
</gene>
<organism evidence="1 2">
    <name type="scientific">Candidatus Beckwithbacteria bacterium GW2011_GWC2_47_9</name>
    <dbReference type="NCBI Taxonomy" id="1618373"/>
    <lineage>
        <taxon>Bacteria</taxon>
        <taxon>Candidatus Beckwithiibacteriota</taxon>
    </lineage>
</organism>
<evidence type="ECO:0000313" key="2">
    <source>
        <dbReference type="Proteomes" id="UP000034772"/>
    </source>
</evidence>
<comment type="caution">
    <text evidence="1">The sequence shown here is derived from an EMBL/GenBank/DDBJ whole genome shotgun (WGS) entry which is preliminary data.</text>
</comment>
<dbReference type="AlphaFoldDB" id="A0A0G1TYV1"/>